<feature type="region of interest" description="Disordered" evidence="1">
    <location>
        <begin position="437"/>
        <end position="461"/>
    </location>
</feature>
<keyword evidence="3" id="KW-1185">Reference proteome</keyword>
<feature type="compositionally biased region" description="Low complexity" evidence="1">
    <location>
        <begin position="227"/>
        <end position="238"/>
    </location>
</feature>
<dbReference type="Ensembl" id="ENSECRT00000004587.1">
    <property type="protein sequence ID" value="ENSECRP00000004512.1"/>
    <property type="gene ID" value="ENSECRG00000003067.1"/>
</dbReference>
<feature type="compositionally biased region" description="Polar residues" evidence="1">
    <location>
        <begin position="192"/>
        <end position="220"/>
    </location>
</feature>
<feature type="compositionally biased region" description="Low complexity" evidence="1">
    <location>
        <begin position="449"/>
        <end position="461"/>
    </location>
</feature>
<proteinExistence type="predicted"/>
<dbReference type="Proteomes" id="UP000694620">
    <property type="component" value="Chromosome 5"/>
</dbReference>
<feature type="compositionally biased region" description="Basic and acidic residues" evidence="1">
    <location>
        <begin position="246"/>
        <end position="257"/>
    </location>
</feature>
<feature type="compositionally biased region" description="Low complexity" evidence="1">
    <location>
        <begin position="287"/>
        <end position="307"/>
    </location>
</feature>
<accession>A0A8C4RNT1</accession>
<evidence type="ECO:0000313" key="2">
    <source>
        <dbReference type="Ensembl" id="ENSECRP00000004512.1"/>
    </source>
</evidence>
<feature type="compositionally biased region" description="Low complexity" evidence="1">
    <location>
        <begin position="143"/>
        <end position="154"/>
    </location>
</feature>
<protein>
    <submittedName>
        <fullName evidence="2">Trithorax group protein osa-like</fullName>
    </submittedName>
</protein>
<evidence type="ECO:0000313" key="3">
    <source>
        <dbReference type="Proteomes" id="UP000694620"/>
    </source>
</evidence>
<feature type="compositionally biased region" description="Basic and acidic residues" evidence="1">
    <location>
        <begin position="551"/>
        <end position="569"/>
    </location>
</feature>
<dbReference type="GeneTree" id="ENSGT00980000202879"/>
<feature type="region of interest" description="Disordered" evidence="1">
    <location>
        <begin position="545"/>
        <end position="659"/>
    </location>
</feature>
<feature type="compositionally biased region" description="Polar residues" evidence="1">
    <location>
        <begin position="156"/>
        <end position="171"/>
    </location>
</feature>
<feature type="compositionally biased region" description="Polar residues" evidence="1">
    <location>
        <begin position="116"/>
        <end position="132"/>
    </location>
</feature>
<feature type="compositionally biased region" description="Polar residues" evidence="1">
    <location>
        <begin position="624"/>
        <end position="652"/>
    </location>
</feature>
<evidence type="ECO:0000256" key="1">
    <source>
        <dbReference type="SAM" id="MobiDB-lite"/>
    </source>
</evidence>
<feature type="region of interest" description="Disordered" evidence="1">
    <location>
        <begin position="106"/>
        <end position="315"/>
    </location>
</feature>
<sequence>SASQEALMQQRWNALLGTFQQQKERMPYGYGPQRWFTLLSFFCHLFMSQFFPFGFSQKVRPQSVEVSHGLWLSWSMFALSHPLLLMTRCPLHQDLRCPHNRHLRYGSMTPPYGSVPQETPQSPGSQTPNGVPTNGKDPQPTGSEPQAPSQQEPQVKPSNGNSPNQPEQTKPNGYPTFGNPAQETPQQPPAPNSNVGSSFGSSQQTRPQQPQFSYPEQTIPSYGETAQVRPQQPRQPNPEFGNAPPRRTEMTQQRHQEVITTWASAGLRRQQPPQYPAQGNPPMNGAPQQRPQQPEIHQQFHNGQQPQPQLPSPDVQMSQQFNIMPQLRPLNPYPSVSQQRACFLPCTLPLVLQPYGNIPRQTHIQRPQELPQVNQPFSNMPQFRPQQPNLEVIPSYAVVPQIPLPRPQQPMQPQSNLIPSYGAIPPVRQQQPMLPNPEISTSYANLPRQAPFPSQQDQQQQQFASFGFQHQVPVQQQQGQAGNYPKVVYIHLPSPPMAGMGPNRAAPAESEEGGPPQYAGYMPPAYGYGPYGGYGHFGKRMPLSEEINEEGPAKAEGGKEPTKPPKAEEATPTPGGTATKPDGAAPNAEGGAPAAGGSPPAAEGSPNGQGGTPTNPEANPPASGGNSPANGQSQPDRGDSPNQGVNQPNPAQGINPMYPGNVNPFGGVFLPAGIRKVTPSPNTGSTQILPGGFVPSADGGATIPVTSSPSGNNNVVLNIPYYPSNGGNINPVGMRKTPVKNGCNMGNHGPTTVEPVAPSAGNSDIPSFGEGIIMAAAEAGSDGEGRTPCRVHDTTTAGKESNFYY</sequence>
<name>A0A8C4RNT1_ERPCA</name>
<reference evidence="2" key="2">
    <citation type="submission" date="2025-08" db="UniProtKB">
        <authorList>
            <consortium name="Ensembl"/>
        </authorList>
    </citation>
    <scope>IDENTIFICATION</scope>
</reference>
<reference evidence="2" key="3">
    <citation type="submission" date="2025-09" db="UniProtKB">
        <authorList>
            <consortium name="Ensembl"/>
        </authorList>
    </citation>
    <scope>IDENTIFICATION</scope>
</reference>
<organism evidence="2 3">
    <name type="scientific">Erpetoichthys calabaricus</name>
    <name type="common">Rope fish</name>
    <name type="synonym">Calamoichthys calabaricus</name>
    <dbReference type="NCBI Taxonomy" id="27687"/>
    <lineage>
        <taxon>Eukaryota</taxon>
        <taxon>Metazoa</taxon>
        <taxon>Chordata</taxon>
        <taxon>Craniata</taxon>
        <taxon>Vertebrata</taxon>
        <taxon>Euteleostomi</taxon>
        <taxon>Actinopterygii</taxon>
        <taxon>Polypteriformes</taxon>
        <taxon>Polypteridae</taxon>
        <taxon>Erpetoichthys</taxon>
    </lineage>
</organism>
<reference evidence="2" key="1">
    <citation type="submission" date="2021-06" db="EMBL/GenBank/DDBJ databases">
        <authorList>
            <consortium name="Wellcome Sanger Institute Data Sharing"/>
        </authorList>
    </citation>
    <scope>NUCLEOTIDE SEQUENCE [LARGE SCALE GENOMIC DNA]</scope>
</reference>
<feature type="compositionally biased region" description="Low complexity" evidence="1">
    <location>
        <begin position="570"/>
        <end position="606"/>
    </location>
</feature>
<dbReference type="AlphaFoldDB" id="A0A8C4RNT1"/>